<evidence type="ECO:0000313" key="3">
    <source>
        <dbReference type="Proteomes" id="UP000215215"/>
    </source>
</evidence>
<dbReference type="Gene3D" id="3.40.50.1460">
    <property type="match status" value="1"/>
</dbReference>
<dbReference type="Pfam" id="PF01364">
    <property type="entry name" value="Peptidase_C25"/>
    <property type="match status" value="1"/>
</dbReference>
<dbReference type="Proteomes" id="UP000215215">
    <property type="component" value="Unassembled WGS sequence"/>
</dbReference>
<name>A0A235BSU9_UNCW3</name>
<sequence length="688" mass="74950">MNWDMDGLTNGDKLGILFSIGCWTAALDYDCIGEHFVNALDGGGVAYIGNSRYGWGSPGNPGYGYSDIFDNKFFEALFVDSLVNIGTALASSKAYYTPLAGYGNVYRWCEYQLNLLGDPEMPVWTDTPMEVAVAFPDSIPLGEFQLYINVLSADGSPVEGAMVTFSGADYERDITNPSGEVVLSLSTQSPGWAYITTTGMNLLPHEDSVLIYEDGAHLSLYSHYTDGELNPGDTANLFCIVKNYGGTASDLREVELTTDDTLTSVIDGTDTIPQIPPSGTDTLGFGIVISENAANGHIIRFSLVAPPKAGLLPSCIGEFAEMVKTPILTLTDVHKDGPVTPGDSGVVFLTLENAGYGMAGDVTIGVSSVDDLLQFIQSGAHIDSITPGSSVTVSFEFAVTFDCPTPHLAPCVLDFGPVDTFFVAIGCPGISDDFEGDNTWYSSGNWHIDEDRSHSPSRSFYCGDSLIREYGVNVCDSLVSPLFCIDENSTLSFWHWFNMAGLEDLDPGCDGLYIGVIDSSEFHLLDFIGSGGALDSMYNSCPFWHRSTYDLSFIPAGRVVKILFKFISNNSRCGEGWYIDDVSVQPTYLAVEEEEPEFVLFQNFPNPFNTKTVIGYRLSVFGERSPATLSIYDVSGREVRVFEHLACETSPIIWDGRDDKGKLVPGGVYFYRLEAGRSNDTKKLIILR</sequence>
<feature type="domain" description="Gingipain" evidence="1">
    <location>
        <begin position="3"/>
        <end position="122"/>
    </location>
</feature>
<dbReference type="GO" id="GO:0006508">
    <property type="term" value="P:proteolysis"/>
    <property type="evidence" value="ECO:0007669"/>
    <property type="project" value="InterPro"/>
</dbReference>
<dbReference type="InterPro" id="IPR001769">
    <property type="entry name" value="Gingipain"/>
</dbReference>
<dbReference type="NCBIfam" id="TIGR04183">
    <property type="entry name" value="Por_Secre_tail"/>
    <property type="match status" value="1"/>
</dbReference>
<dbReference type="Gene3D" id="2.60.40.4070">
    <property type="match status" value="1"/>
</dbReference>
<reference evidence="2 3" key="1">
    <citation type="submission" date="2017-07" db="EMBL/GenBank/DDBJ databases">
        <title>Recovery of genomes from metagenomes via a dereplication, aggregation, and scoring strategy.</title>
        <authorList>
            <person name="Sieber C.M."/>
            <person name="Probst A.J."/>
            <person name="Sharrar A."/>
            <person name="Thomas B.C."/>
            <person name="Hess M."/>
            <person name="Tringe S.G."/>
            <person name="Banfield J.F."/>
        </authorList>
    </citation>
    <scope>NUCLEOTIDE SEQUENCE [LARGE SCALE GENOMIC DNA]</scope>
    <source>
        <strain evidence="2">JGI_Cruoil_03_44_89</strain>
    </source>
</reference>
<protein>
    <recommendedName>
        <fullName evidence="1">Gingipain domain-containing protein</fullName>
    </recommendedName>
</protein>
<evidence type="ECO:0000313" key="2">
    <source>
        <dbReference type="EMBL" id="OYD15553.1"/>
    </source>
</evidence>
<comment type="caution">
    <text evidence="2">The sequence shown here is derived from an EMBL/GenBank/DDBJ whole genome shotgun (WGS) entry which is preliminary data.</text>
</comment>
<proteinExistence type="predicted"/>
<dbReference type="SUPFAM" id="SSF52129">
    <property type="entry name" value="Caspase-like"/>
    <property type="match status" value="1"/>
</dbReference>
<dbReference type="InterPro" id="IPR029030">
    <property type="entry name" value="Caspase-like_dom_sf"/>
</dbReference>
<dbReference type="EMBL" id="NOZQ01000111">
    <property type="protein sequence ID" value="OYD15553.1"/>
    <property type="molecule type" value="Genomic_DNA"/>
</dbReference>
<dbReference type="GO" id="GO:0008234">
    <property type="term" value="F:cysteine-type peptidase activity"/>
    <property type="evidence" value="ECO:0007669"/>
    <property type="project" value="InterPro"/>
</dbReference>
<accession>A0A235BSU9</accession>
<evidence type="ECO:0000259" key="1">
    <source>
        <dbReference type="Pfam" id="PF01364"/>
    </source>
</evidence>
<gene>
    <name evidence="2" type="ORF">CH333_05470</name>
</gene>
<organism evidence="2 3">
    <name type="scientific">candidate division WOR-3 bacterium JGI_Cruoil_03_44_89</name>
    <dbReference type="NCBI Taxonomy" id="1973748"/>
    <lineage>
        <taxon>Bacteria</taxon>
        <taxon>Bacteria division WOR-3</taxon>
    </lineage>
</organism>
<dbReference type="InterPro" id="IPR026444">
    <property type="entry name" value="Secre_tail"/>
</dbReference>
<dbReference type="AlphaFoldDB" id="A0A235BSU9"/>